<dbReference type="SUPFAM" id="SSF52821">
    <property type="entry name" value="Rhodanese/Cell cycle control phosphatase"/>
    <property type="match status" value="1"/>
</dbReference>
<dbReference type="PANTHER" id="PTHR44086:SF10">
    <property type="entry name" value="THIOSULFATE SULFURTRANSFERASE_RHODANESE-LIKE DOMAIN-CONTAINING PROTEIN 3"/>
    <property type="match status" value="1"/>
</dbReference>
<keyword evidence="4" id="KW-1185">Reference proteome</keyword>
<evidence type="ECO:0000313" key="4">
    <source>
        <dbReference type="Proteomes" id="UP000224006"/>
    </source>
</evidence>
<gene>
    <name evidence="3" type="ORF">BESB_075250</name>
</gene>
<dbReference type="KEGG" id="bbes:BESB_075250"/>
<evidence type="ECO:0000256" key="1">
    <source>
        <dbReference type="SAM" id="MobiDB-lite"/>
    </source>
</evidence>
<evidence type="ECO:0000313" key="3">
    <source>
        <dbReference type="EMBL" id="PFH34373.1"/>
    </source>
</evidence>
<dbReference type="Gene3D" id="3.40.250.10">
    <property type="entry name" value="Rhodanese-like domain"/>
    <property type="match status" value="1"/>
</dbReference>
<feature type="compositionally biased region" description="Low complexity" evidence="1">
    <location>
        <begin position="107"/>
        <end position="123"/>
    </location>
</feature>
<dbReference type="GO" id="GO:0005739">
    <property type="term" value="C:mitochondrion"/>
    <property type="evidence" value="ECO:0007669"/>
    <property type="project" value="TreeGrafter"/>
</dbReference>
<sequence>MLLKSPLGFVSLARAFLVDRPSVRFASRAWLSSCLSAPVCARGVAPLRRTCDEGWLALRRCSESCRRLEQTPALALSSALLTLEKELLRTSSRSPKRLLSTQTTPEAAPSASASHGSSRGGVSKPEGAAGEPGASEIPEVDRAFVRRLSEAAPAQRLDGKAYFLLDVREPSELQELGFIPGATNVPLNRLEEAFLMEPQAFEKEFHSVKPDPDVALVVYCQRGMRSTKGCGILARLGLRSLNYRGSYADWSAACVAEKKK</sequence>
<dbReference type="PANTHER" id="PTHR44086">
    <property type="entry name" value="THIOSULFATE SULFURTRANSFERASE RDL2, MITOCHONDRIAL-RELATED"/>
    <property type="match status" value="1"/>
</dbReference>
<proteinExistence type="predicted"/>
<dbReference type="SMART" id="SM00450">
    <property type="entry name" value="RHOD"/>
    <property type="match status" value="1"/>
</dbReference>
<organism evidence="3 4">
    <name type="scientific">Besnoitia besnoiti</name>
    <name type="common">Apicomplexan protozoan</name>
    <dbReference type="NCBI Taxonomy" id="94643"/>
    <lineage>
        <taxon>Eukaryota</taxon>
        <taxon>Sar</taxon>
        <taxon>Alveolata</taxon>
        <taxon>Apicomplexa</taxon>
        <taxon>Conoidasida</taxon>
        <taxon>Coccidia</taxon>
        <taxon>Eucoccidiorida</taxon>
        <taxon>Eimeriorina</taxon>
        <taxon>Sarcocystidae</taxon>
        <taxon>Besnoitia</taxon>
    </lineage>
</organism>
<accession>A0A2A9MFE3</accession>
<dbReference type="GeneID" id="40312451"/>
<protein>
    <submittedName>
        <fullName evidence="3">Rhodanese family domain-containing protein</fullName>
    </submittedName>
</protein>
<dbReference type="STRING" id="94643.A0A2A9MFE3"/>
<feature type="domain" description="Rhodanese" evidence="2">
    <location>
        <begin position="158"/>
        <end position="255"/>
    </location>
</feature>
<dbReference type="Proteomes" id="UP000224006">
    <property type="component" value="Unassembled WGS sequence"/>
</dbReference>
<dbReference type="AlphaFoldDB" id="A0A2A9MFE3"/>
<name>A0A2A9MFE3_BESBE</name>
<evidence type="ECO:0000259" key="2">
    <source>
        <dbReference type="PROSITE" id="PS50206"/>
    </source>
</evidence>
<dbReference type="EMBL" id="NWUJ01000007">
    <property type="protein sequence ID" value="PFH34373.1"/>
    <property type="molecule type" value="Genomic_DNA"/>
</dbReference>
<dbReference type="InterPro" id="IPR001763">
    <property type="entry name" value="Rhodanese-like_dom"/>
</dbReference>
<feature type="region of interest" description="Disordered" evidence="1">
    <location>
        <begin position="92"/>
        <end position="136"/>
    </location>
</feature>
<comment type="caution">
    <text evidence="3">The sequence shown here is derived from an EMBL/GenBank/DDBJ whole genome shotgun (WGS) entry which is preliminary data.</text>
</comment>
<dbReference type="OrthoDB" id="566238at2759"/>
<dbReference type="VEuPathDB" id="ToxoDB:BESB_075250"/>
<dbReference type="RefSeq" id="XP_029218382.1">
    <property type="nucleotide sequence ID" value="XM_029365898.1"/>
</dbReference>
<dbReference type="PROSITE" id="PS50206">
    <property type="entry name" value="RHODANESE_3"/>
    <property type="match status" value="1"/>
</dbReference>
<dbReference type="InterPro" id="IPR036873">
    <property type="entry name" value="Rhodanese-like_dom_sf"/>
</dbReference>
<dbReference type="Pfam" id="PF00581">
    <property type="entry name" value="Rhodanese"/>
    <property type="match status" value="1"/>
</dbReference>
<dbReference type="GO" id="GO:0004792">
    <property type="term" value="F:thiosulfate-cyanide sulfurtransferase activity"/>
    <property type="evidence" value="ECO:0007669"/>
    <property type="project" value="TreeGrafter"/>
</dbReference>
<reference evidence="3 4" key="1">
    <citation type="submission" date="2017-09" db="EMBL/GenBank/DDBJ databases">
        <title>Genome sequencing of Besnoitia besnoiti strain Bb-Ger1.</title>
        <authorList>
            <person name="Schares G."/>
            <person name="Venepally P."/>
            <person name="Lorenzi H.A."/>
        </authorList>
    </citation>
    <scope>NUCLEOTIDE SEQUENCE [LARGE SCALE GENOMIC DNA]</scope>
    <source>
        <strain evidence="3 4">Bb-Ger1</strain>
    </source>
</reference>